<keyword evidence="6" id="KW-0804">Transcription</keyword>
<keyword evidence="11" id="KW-1185">Reference proteome</keyword>
<evidence type="ECO:0000256" key="7">
    <source>
        <dbReference type="ARBA" id="ARBA00023242"/>
    </source>
</evidence>
<dbReference type="InterPro" id="IPR001138">
    <property type="entry name" value="Zn2Cys6_DnaBD"/>
</dbReference>
<dbReference type="Pfam" id="PF04082">
    <property type="entry name" value="Fungal_trans"/>
    <property type="match status" value="1"/>
</dbReference>
<feature type="domain" description="Zn(2)-C6 fungal-type" evidence="9">
    <location>
        <begin position="13"/>
        <end position="52"/>
    </location>
</feature>
<feature type="compositionally biased region" description="Low complexity" evidence="8">
    <location>
        <begin position="130"/>
        <end position="143"/>
    </location>
</feature>
<proteinExistence type="predicted"/>
<dbReference type="GO" id="GO:0008270">
    <property type="term" value="F:zinc ion binding"/>
    <property type="evidence" value="ECO:0007669"/>
    <property type="project" value="InterPro"/>
</dbReference>
<dbReference type="AlphaFoldDB" id="A0AAD9HUX7"/>
<dbReference type="GO" id="GO:0006351">
    <property type="term" value="P:DNA-templated transcription"/>
    <property type="evidence" value="ECO:0007669"/>
    <property type="project" value="InterPro"/>
</dbReference>
<keyword evidence="7" id="KW-0539">Nucleus</keyword>
<organism evidence="10 11">
    <name type="scientific">Colletotrichum zoysiae</name>
    <dbReference type="NCBI Taxonomy" id="1216348"/>
    <lineage>
        <taxon>Eukaryota</taxon>
        <taxon>Fungi</taxon>
        <taxon>Dikarya</taxon>
        <taxon>Ascomycota</taxon>
        <taxon>Pezizomycotina</taxon>
        <taxon>Sordariomycetes</taxon>
        <taxon>Hypocreomycetidae</taxon>
        <taxon>Glomerellales</taxon>
        <taxon>Glomerellaceae</taxon>
        <taxon>Colletotrichum</taxon>
        <taxon>Colletotrichum graminicola species complex</taxon>
    </lineage>
</organism>
<comment type="subcellular location">
    <subcellularLocation>
        <location evidence="1">Nucleus</location>
    </subcellularLocation>
</comment>
<evidence type="ECO:0000256" key="1">
    <source>
        <dbReference type="ARBA" id="ARBA00004123"/>
    </source>
</evidence>
<dbReference type="SUPFAM" id="SSF57701">
    <property type="entry name" value="Zn2/Cys6 DNA-binding domain"/>
    <property type="match status" value="1"/>
</dbReference>
<evidence type="ECO:0000256" key="2">
    <source>
        <dbReference type="ARBA" id="ARBA00022723"/>
    </source>
</evidence>
<gene>
    <name evidence="10" type="ORF">LX32DRAFT_607965</name>
</gene>
<keyword evidence="2" id="KW-0479">Metal-binding</keyword>
<evidence type="ECO:0000256" key="3">
    <source>
        <dbReference type="ARBA" id="ARBA00022833"/>
    </source>
</evidence>
<dbReference type="GO" id="GO:0000981">
    <property type="term" value="F:DNA-binding transcription factor activity, RNA polymerase II-specific"/>
    <property type="evidence" value="ECO:0007669"/>
    <property type="project" value="InterPro"/>
</dbReference>
<dbReference type="PANTHER" id="PTHR31313">
    <property type="entry name" value="TY1 ENHANCER ACTIVATOR"/>
    <property type="match status" value="1"/>
</dbReference>
<dbReference type="EMBL" id="MU842812">
    <property type="protein sequence ID" value="KAK2034807.1"/>
    <property type="molecule type" value="Genomic_DNA"/>
</dbReference>
<dbReference type="GO" id="GO:0003677">
    <property type="term" value="F:DNA binding"/>
    <property type="evidence" value="ECO:0007669"/>
    <property type="project" value="UniProtKB-KW"/>
</dbReference>
<evidence type="ECO:0000256" key="6">
    <source>
        <dbReference type="ARBA" id="ARBA00023163"/>
    </source>
</evidence>
<feature type="region of interest" description="Disordered" evidence="8">
    <location>
        <begin position="118"/>
        <end position="149"/>
    </location>
</feature>
<dbReference type="CDD" id="cd00067">
    <property type="entry name" value="GAL4"/>
    <property type="match status" value="1"/>
</dbReference>
<evidence type="ECO:0000256" key="4">
    <source>
        <dbReference type="ARBA" id="ARBA00023015"/>
    </source>
</evidence>
<keyword evidence="3" id="KW-0862">Zinc</keyword>
<dbReference type="GO" id="GO:0005634">
    <property type="term" value="C:nucleus"/>
    <property type="evidence" value="ECO:0007669"/>
    <property type="project" value="UniProtKB-SubCell"/>
</dbReference>
<protein>
    <submittedName>
        <fullName evidence="10">Fungal-specific transcription factor domain-containing protein</fullName>
    </submittedName>
</protein>
<keyword evidence="5" id="KW-0238">DNA-binding</keyword>
<dbReference type="CDD" id="cd12148">
    <property type="entry name" value="fungal_TF_MHR"/>
    <property type="match status" value="1"/>
</dbReference>
<dbReference type="InterPro" id="IPR051615">
    <property type="entry name" value="Transcr_Regulatory_Elem"/>
</dbReference>
<evidence type="ECO:0000313" key="11">
    <source>
        <dbReference type="Proteomes" id="UP001232148"/>
    </source>
</evidence>
<evidence type="ECO:0000256" key="8">
    <source>
        <dbReference type="SAM" id="MobiDB-lite"/>
    </source>
</evidence>
<accession>A0AAD9HUX7</accession>
<evidence type="ECO:0000259" key="9">
    <source>
        <dbReference type="PROSITE" id="PS50048"/>
    </source>
</evidence>
<dbReference type="Proteomes" id="UP001232148">
    <property type="component" value="Unassembled WGS sequence"/>
</dbReference>
<dbReference type="InterPro" id="IPR007219">
    <property type="entry name" value="XnlR_reg_dom"/>
</dbReference>
<keyword evidence="4" id="KW-0805">Transcription regulation</keyword>
<feature type="region of interest" description="Disordered" evidence="8">
    <location>
        <begin position="163"/>
        <end position="194"/>
    </location>
</feature>
<reference evidence="10" key="1">
    <citation type="submission" date="2021-06" db="EMBL/GenBank/DDBJ databases">
        <title>Comparative genomics, transcriptomics and evolutionary studies reveal genomic signatures of adaptation to plant cell wall in hemibiotrophic fungi.</title>
        <authorList>
            <consortium name="DOE Joint Genome Institute"/>
            <person name="Baroncelli R."/>
            <person name="Diaz J.F."/>
            <person name="Benocci T."/>
            <person name="Peng M."/>
            <person name="Battaglia E."/>
            <person name="Haridas S."/>
            <person name="Andreopoulos W."/>
            <person name="Labutti K."/>
            <person name="Pangilinan J."/>
            <person name="Floch G.L."/>
            <person name="Makela M.R."/>
            <person name="Henrissat B."/>
            <person name="Grigoriev I.V."/>
            <person name="Crouch J.A."/>
            <person name="De Vries R.P."/>
            <person name="Sukno S.A."/>
            <person name="Thon M.R."/>
        </authorList>
    </citation>
    <scope>NUCLEOTIDE SEQUENCE</scope>
    <source>
        <strain evidence="10">MAFF235873</strain>
    </source>
</reference>
<dbReference type="Gene3D" id="4.10.240.10">
    <property type="entry name" value="Zn(2)-C6 fungal-type DNA-binding domain"/>
    <property type="match status" value="1"/>
</dbReference>
<comment type="caution">
    <text evidence="10">The sequence shown here is derived from an EMBL/GenBank/DDBJ whole genome shotgun (WGS) entry which is preliminary data.</text>
</comment>
<evidence type="ECO:0000256" key="5">
    <source>
        <dbReference type="ARBA" id="ARBA00023125"/>
    </source>
</evidence>
<dbReference type="PROSITE" id="PS50048">
    <property type="entry name" value="ZN2_CY6_FUNGAL_2"/>
    <property type="match status" value="1"/>
</dbReference>
<sequence>MTRDRHASRASFACVRCKKDKRRCDISQILSSGDQPDRSCTACRNKNEKCEVRYGEDKRSQRQPNETKVLQRRMQALEEFVRSVARAEGRPSAPARDSMDADCLMERTQRAFEDLQNSGAQAFPSPPNSSSPNAPMSISISPPDDQQAWPKTQLEPIANSLRSASFSGQNRPKVDNLTPDSHRSASFSVPSRPDFDTISDDFPSALDEVSSPATTHDFDPFSDSASLFPYSENTKKTTGPKEEYRPSEKELNIRSRMALETFPEPEPIVTYLLDLFWQWQSSHLLVVDRELFLRHRQIWDGSDGLCDRDFYSPCLLYALLALASMISLDKGVTRYSSSADGVAGEAFAKRARALLELELDHPKITTVQAALILGCRYGSMKDNSLGWMYSGIAFRMASKLGLHLDSTKAVATGQMTPEMAELRRRVFWGCHLEDNLFSAYCGRPNSFMEWDITVAIPDRAVGNFSQEAPDLSLTLLCATSSLSVLCSKILVGIHRQRRQTTDGELGSKASQLHKELCKWHQGLPEVLKWSCEENKSAQPCVFILQMNFYFALILLHRPFMRFPRDCDDLKTSTTKPSQSSTICATAAANITKLVLNYRRYYNIRQMPPSVVHFIFIAGSIHLVNLRSTKLESHNTLLQSSLEALSEIGKSYPVAEKASLELEGLTEKWKALNLAEAAKLHNQQHNIHTRGVPLGGGGKLQVPQDFSNFLDVDFSPLKEMEGYFDAWSSQQPASNFNYEHLDLGYGGSGPTLDPGNDWMRDTAFGNMDEGTFPWLYN</sequence>
<name>A0AAD9HUX7_9PEZI</name>
<dbReference type="InterPro" id="IPR036864">
    <property type="entry name" value="Zn2-C6_fun-type_DNA-bd_sf"/>
</dbReference>
<dbReference type="SMART" id="SM00906">
    <property type="entry name" value="Fungal_trans"/>
    <property type="match status" value="1"/>
</dbReference>
<dbReference type="PANTHER" id="PTHR31313:SF81">
    <property type="entry name" value="TY1 ENHANCER ACTIVATOR"/>
    <property type="match status" value="1"/>
</dbReference>
<evidence type="ECO:0000313" key="10">
    <source>
        <dbReference type="EMBL" id="KAK2034807.1"/>
    </source>
</evidence>